<dbReference type="PANTHER" id="PTHR24304:SF2">
    <property type="entry name" value="24-HYDROXYCHOLESTEROL 7-ALPHA-HYDROXYLASE"/>
    <property type="match status" value="1"/>
</dbReference>
<sequence>MITLSRTRFPGSTVPLSLPGRNLSIALPGDGVQTLFRHSKEYVPVPGLFDALSVFFGLTASDFAIFDHDHIEAFEDRDAEGFRTNHADPSRRIIEHQRRDFTKFLNGDSLREIMKRFSHNFEVELRGQVAESSSPTQLPDLYRFVRDAIFKAEVEALYGEHVFSVCPTFCEDFWEFYDAFPVISRKLPRWMFPSKYQKRDKMLKNFQAWRQHCHSLFDWNNEELVNSDYEPIWGTRYVRRMVQRHEKLGFSDPGISTVMLGYLFV</sequence>
<dbReference type="Gene3D" id="1.10.630.10">
    <property type="entry name" value="Cytochrome P450"/>
    <property type="match status" value="1"/>
</dbReference>
<dbReference type="AlphaFoldDB" id="A0A9P6I8H8"/>
<dbReference type="InterPro" id="IPR050529">
    <property type="entry name" value="CYP450_sterol_14alpha_dmase"/>
</dbReference>
<dbReference type="GO" id="GO:0016705">
    <property type="term" value="F:oxidoreductase activity, acting on paired donors, with incorporation or reduction of molecular oxygen"/>
    <property type="evidence" value="ECO:0007669"/>
    <property type="project" value="InterPro"/>
</dbReference>
<dbReference type="OrthoDB" id="3366823at2759"/>
<evidence type="ECO:0000313" key="6">
    <source>
        <dbReference type="Proteomes" id="UP000781932"/>
    </source>
</evidence>
<organism evidence="5 6">
    <name type="scientific">Colletotrichum karsti</name>
    <dbReference type="NCBI Taxonomy" id="1095194"/>
    <lineage>
        <taxon>Eukaryota</taxon>
        <taxon>Fungi</taxon>
        <taxon>Dikarya</taxon>
        <taxon>Ascomycota</taxon>
        <taxon>Pezizomycotina</taxon>
        <taxon>Sordariomycetes</taxon>
        <taxon>Hypocreomycetidae</taxon>
        <taxon>Glomerellales</taxon>
        <taxon>Glomerellaceae</taxon>
        <taxon>Colletotrichum</taxon>
        <taxon>Colletotrichum boninense species complex</taxon>
    </lineage>
</organism>
<comment type="similarity">
    <text evidence="1">Belongs to the cytochrome P450 family.</text>
</comment>
<keyword evidence="4" id="KW-0408">Iron</keyword>
<name>A0A9P6I8H8_9PEZI</name>
<protein>
    <submittedName>
        <fullName evidence="5">Nacht and ankyrin domain protein</fullName>
    </submittedName>
</protein>
<dbReference type="Proteomes" id="UP000781932">
    <property type="component" value="Unassembled WGS sequence"/>
</dbReference>
<dbReference type="GO" id="GO:0008395">
    <property type="term" value="F:steroid hydroxylase activity"/>
    <property type="evidence" value="ECO:0007669"/>
    <property type="project" value="TreeGrafter"/>
</dbReference>
<keyword evidence="6" id="KW-1185">Reference proteome</keyword>
<evidence type="ECO:0000256" key="4">
    <source>
        <dbReference type="ARBA" id="ARBA00023004"/>
    </source>
</evidence>
<evidence type="ECO:0000313" key="5">
    <source>
        <dbReference type="EMBL" id="KAF9878313.1"/>
    </source>
</evidence>
<dbReference type="GeneID" id="62160144"/>
<evidence type="ECO:0000256" key="1">
    <source>
        <dbReference type="ARBA" id="ARBA00010617"/>
    </source>
</evidence>
<evidence type="ECO:0000256" key="2">
    <source>
        <dbReference type="ARBA" id="ARBA00022617"/>
    </source>
</evidence>
<accession>A0A9P6I8H8</accession>
<proteinExistence type="inferred from homology"/>
<keyword evidence="2" id="KW-0349">Heme</keyword>
<reference evidence="5" key="2">
    <citation type="submission" date="2020-11" db="EMBL/GenBank/DDBJ databases">
        <title>Whole genome sequencing of Colletotrichum sp.</title>
        <authorList>
            <person name="Li H."/>
        </authorList>
    </citation>
    <scope>NUCLEOTIDE SEQUENCE</scope>
    <source>
        <strain evidence="5">CkLH20</strain>
    </source>
</reference>
<dbReference type="GO" id="GO:0005506">
    <property type="term" value="F:iron ion binding"/>
    <property type="evidence" value="ECO:0007669"/>
    <property type="project" value="InterPro"/>
</dbReference>
<dbReference type="GO" id="GO:0020037">
    <property type="term" value="F:heme binding"/>
    <property type="evidence" value="ECO:0007669"/>
    <property type="project" value="InterPro"/>
</dbReference>
<dbReference type="RefSeq" id="XP_038747774.1">
    <property type="nucleotide sequence ID" value="XM_038887070.1"/>
</dbReference>
<dbReference type="PANTHER" id="PTHR24304">
    <property type="entry name" value="CYTOCHROME P450 FAMILY 7"/>
    <property type="match status" value="1"/>
</dbReference>
<dbReference type="InterPro" id="IPR036396">
    <property type="entry name" value="Cyt_P450_sf"/>
</dbReference>
<keyword evidence="3" id="KW-0479">Metal-binding</keyword>
<evidence type="ECO:0000256" key="3">
    <source>
        <dbReference type="ARBA" id="ARBA00022723"/>
    </source>
</evidence>
<comment type="caution">
    <text evidence="5">The sequence shown here is derived from an EMBL/GenBank/DDBJ whole genome shotgun (WGS) entry which is preliminary data.</text>
</comment>
<reference evidence="5" key="1">
    <citation type="submission" date="2020-03" db="EMBL/GenBank/DDBJ databases">
        <authorList>
            <person name="He L."/>
        </authorList>
    </citation>
    <scope>NUCLEOTIDE SEQUENCE</scope>
    <source>
        <strain evidence="5">CkLH20</strain>
    </source>
</reference>
<gene>
    <name evidence="5" type="ORF">CkaCkLH20_04351</name>
</gene>
<dbReference type="EMBL" id="JAATWM020000011">
    <property type="protein sequence ID" value="KAF9878313.1"/>
    <property type="molecule type" value="Genomic_DNA"/>
</dbReference>